<organism evidence="1 2">
    <name type="scientific">Strongyloides papillosus</name>
    <name type="common">Intestinal threadworm</name>
    <dbReference type="NCBI Taxonomy" id="174720"/>
    <lineage>
        <taxon>Eukaryota</taxon>
        <taxon>Metazoa</taxon>
        <taxon>Ecdysozoa</taxon>
        <taxon>Nematoda</taxon>
        <taxon>Chromadorea</taxon>
        <taxon>Rhabditida</taxon>
        <taxon>Tylenchina</taxon>
        <taxon>Panagrolaimomorpha</taxon>
        <taxon>Strongyloidoidea</taxon>
        <taxon>Strongyloididae</taxon>
        <taxon>Strongyloides</taxon>
    </lineage>
</organism>
<evidence type="ECO:0000313" key="1">
    <source>
        <dbReference type="Proteomes" id="UP000046392"/>
    </source>
</evidence>
<dbReference type="WBParaSite" id="SPAL_0001772600.1">
    <property type="protein sequence ID" value="SPAL_0001772600.1"/>
    <property type="gene ID" value="SPAL_0001772600"/>
</dbReference>
<accession>A0A0N5CIS1</accession>
<protein>
    <submittedName>
        <fullName evidence="2">Ovule protein</fullName>
    </submittedName>
</protein>
<dbReference type="Proteomes" id="UP000046392">
    <property type="component" value="Unplaced"/>
</dbReference>
<reference evidence="2" key="1">
    <citation type="submission" date="2017-02" db="UniProtKB">
        <authorList>
            <consortium name="WormBaseParasite"/>
        </authorList>
    </citation>
    <scope>IDENTIFICATION</scope>
</reference>
<keyword evidence="1" id="KW-1185">Reference proteome</keyword>
<dbReference type="Gene3D" id="3.30.420.10">
    <property type="entry name" value="Ribonuclease H-like superfamily/Ribonuclease H"/>
    <property type="match status" value="1"/>
</dbReference>
<dbReference type="InterPro" id="IPR036397">
    <property type="entry name" value="RNaseH_sf"/>
</dbReference>
<sequence>LKSHVVKETSRLFEMINLDLCGPLSCTVNENLHLLNIVDDFTCFWLCFPGNSALTTSVLEKFILVISMFSSLDKIRVNDADEIS</sequence>
<dbReference type="AlphaFoldDB" id="A0A0N5CIS1"/>
<proteinExistence type="predicted"/>
<evidence type="ECO:0000313" key="2">
    <source>
        <dbReference type="WBParaSite" id="SPAL_0001772600.1"/>
    </source>
</evidence>
<name>A0A0N5CIS1_STREA</name>
<dbReference type="GO" id="GO:0003676">
    <property type="term" value="F:nucleic acid binding"/>
    <property type="evidence" value="ECO:0007669"/>
    <property type="project" value="InterPro"/>
</dbReference>